<dbReference type="NCBIfam" id="NF000337">
    <property type="entry name" value="erm_SHROVE"/>
    <property type="match status" value="1"/>
</dbReference>
<dbReference type="PROSITE" id="PS01131">
    <property type="entry name" value="RRNA_A_DIMETH"/>
    <property type="match status" value="1"/>
</dbReference>
<dbReference type="AlphaFoldDB" id="A0A9X3SG39"/>
<keyword evidence="1 5" id="KW-0489">Methyltransferase</keyword>
<evidence type="ECO:0000256" key="4">
    <source>
        <dbReference type="ARBA" id="ARBA00022884"/>
    </source>
</evidence>
<keyword evidence="4 5" id="KW-0694">RNA-binding</keyword>
<keyword evidence="2 5" id="KW-0808">Transferase</keyword>
<keyword evidence="3 5" id="KW-0949">S-adenosyl-L-methionine</keyword>
<feature type="binding site" evidence="5">
    <location>
        <position position="35"/>
    </location>
    <ligand>
        <name>S-adenosyl-L-methionine</name>
        <dbReference type="ChEBI" id="CHEBI:59789"/>
    </ligand>
</feature>
<dbReference type="Gene3D" id="3.40.50.150">
    <property type="entry name" value="Vaccinia Virus protein VP39"/>
    <property type="match status" value="1"/>
</dbReference>
<dbReference type="PANTHER" id="PTHR11727">
    <property type="entry name" value="DIMETHYLADENOSINE TRANSFERASE"/>
    <property type="match status" value="1"/>
</dbReference>
<dbReference type="SMART" id="SM00650">
    <property type="entry name" value="rADc"/>
    <property type="match status" value="1"/>
</dbReference>
<dbReference type="GO" id="GO:0003723">
    <property type="term" value="F:RNA binding"/>
    <property type="evidence" value="ECO:0007669"/>
    <property type="project" value="UniProtKB-UniRule"/>
</dbReference>
<dbReference type="InterPro" id="IPR001737">
    <property type="entry name" value="KsgA/Erm"/>
</dbReference>
<dbReference type="InterPro" id="IPR020596">
    <property type="entry name" value="rRNA_Ade_Mease_Trfase_CS"/>
</dbReference>
<evidence type="ECO:0000256" key="6">
    <source>
        <dbReference type="SAM" id="MobiDB-lite"/>
    </source>
</evidence>
<dbReference type="NCBIfam" id="NF000499">
    <property type="entry name" value="Erm23S_rRNA_broad"/>
    <property type="match status" value="1"/>
</dbReference>
<dbReference type="EMBL" id="JAJAQC010000024">
    <property type="protein sequence ID" value="MDA0565560.1"/>
    <property type="molecule type" value="Genomic_DNA"/>
</dbReference>
<feature type="binding site" evidence="5">
    <location>
        <position position="104"/>
    </location>
    <ligand>
        <name>S-adenosyl-L-methionine</name>
        <dbReference type="ChEBI" id="CHEBI:59789"/>
    </ligand>
</feature>
<sequence>MARTPRDRAPRTTSAAPASAGRRTGNRRRYSQNFLTDPAVARAVVRASGVGPADTVWEVGAGEGMITRHLLPACAHLTAYEIDPRLAATLRRRFGGRVRVVRADFRTAHPPSAPFHVVGNIPYAITAAIVDWCLAAPSLRSATLVTQLEYARKRTGGFGRWSRLTVLHWPRFDWRMGPRIHRDRFTPVPRVDSAVLLLRRRDRPLLPREALGEYRRLVETGFTGVGGSLRASLRTAAPVRRVDAALAWAGVPRGALVAEVSPDQWVRLFAHLHRLEPGTG</sequence>
<keyword evidence="9" id="KW-1185">Reference proteome</keyword>
<feature type="binding site" evidence="5">
    <location>
        <position position="33"/>
    </location>
    <ligand>
        <name>S-adenosyl-L-methionine</name>
        <dbReference type="ChEBI" id="CHEBI:59789"/>
    </ligand>
</feature>
<proteinExistence type="inferred from homology"/>
<dbReference type="PANTHER" id="PTHR11727:SF7">
    <property type="entry name" value="DIMETHYLADENOSINE TRANSFERASE-RELATED"/>
    <property type="match status" value="1"/>
</dbReference>
<evidence type="ECO:0000259" key="7">
    <source>
        <dbReference type="SMART" id="SM00650"/>
    </source>
</evidence>
<feature type="compositionally biased region" description="Low complexity" evidence="6">
    <location>
        <begin position="11"/>
        <end position="23"/>
    </location>
</feature>
<dbReference type="GO" id="GO:0005829">
    <property type="term" value="C:cytosol"/>
    <property type="evidence" value="ECO:0007669"/>
    <property type="project" value="TreeGrafter"/>
</dbReference>
<comment type="similarity">
    <text evidence="5">Belongs to the class I-like SAM-binding methyltransferase superfamily. rRNA adenine N(6)-methyltransferase family.</text>
</comment>
<accession>A0A9X3SG39</accession>
<protein>
    <submittedName>
        <fullName evidence="8">ErmE/ErmH/ErmO/ErmR family 23S rRNA (Adenine(2058)-N(6))-methyltransferase</fullName>
    </submittedName>
</protein>
<feature type="binding site" evidence="5">
    <location>
        <position position="81"/>
    </location>
    <ligand>
        <name>S-adenosyl-L-methionine</name>
        <dbReference type="ChEBI" id="CHEBI:59789"/>
    </ligand>
</feature>
<feature type="compositionally biased region" description="Basic and acidic residues" evidence="6">
    <location>
        <begin position="1"/>
        <end position="10"/>
    </location>
</feature>
<dbReference type="InterPro" id="IPR020598">
    <property type="entry name" value="rRNA_Ade_methylase_Trfase_N"/>
</dbReference>
<evidence type="ECO:0000313" key="8">
    <source>
        <dbReference type="EMBL" id="MDA0565560.1"/>
    </source>
</evidence>
<feature type="binding site" evidence="5">
    <location>
        <position position="120"/>
    </location>
    <ligand>
        <name>S-adenosyl-L-methionine</name>
        <dbReference type="ChEBI" id="CHEBI:59789"/>
    </ligand>
</feature>
<organism evidence="8 9">
    <name type="scientific">Streptomonospora mangrovi</name>
    <dbReference type="NCBI Taxonomy" id="2883123"/>
    <lineage>
        <taxon>Bacteria</taxon>
        <taxon>Bacillati</taxon>
        <taxon>Actinomycetota</taxon>
        <taxon>Actinomycetes</taxon>
        <taxon>Streptosporangiales</taxon>
        <taxon>Nocardiopsidaceae</taxon>
        <taxon>Streptomonospora</taxon>
    </lineage>
</organism>
<dbReference type="Pfam" id="PF00398">
    <property type="entry name" value="RrnaAD"/>
    <property type="match status" value="1"/>
</dbReference>
<feature type="region of interest" description="Disordered" evidence="6">
    <location>
        <begin position="1"/>
        <end position="32"/>
    </location>
</feature>
<evidence type="ECO:0000256" key="1">
    <source>
        <dbReference type="ARBA" id="ARBA00022603"/>
    </source>
</evidence>
<dbReference type="PROSITE" id="PS51689">
    <property type="entry name" value="SAM_RNA_A_N6_MT"/>
    <property type="match status" value="1"/>
</dbReference>
<feature type="binding site" evidence="5">
    <location>
        <position position="60"/>
    </location>
    <ligand>
        <name>S-adenosyl-L-methionine</name>
        <dbReference type="ChEBI" id="CHEBI:59789"/>
    </ligand>
</feature>
<dbReference type="SUPFAM" id="SSF53335">
    <property type="entry name" value="S-adenosyl-L-methionine-dependent methyltransferases"/>
    <property type="match status" value="1"/>
</dbReference>
<evidence type="ECO:0000313" key="9">
    <source>
        <dbReference type="Proteomes" id="UP001140076"/>
    </source>
</evidence>
<reference evidence="8" key="1">
    <citation type="submission" date="2021-10" db="EMBL/GenBank/DDBJ databases">
        <title>Streptomonospora sp. nov., isolated from mangrove soil.</title>
        <authorList>
            <person name="Chen X."/>
            <person name="Ge X."/>
            <person name="Liu W."/>
        </authorList>
    </citation>
    <scope>NUCLEOTIDE SEQUENCE</scope>
    <source>
        <strain evidence="8">S1-112</strain>
    </source>
</reference>
<dbReference type="GO" id="GO:0000179">
    <property type="term" value="F:rRNA (adenine-N6,N6-)-dimethyltransferase activity"/>
    <property type="evidence" value="ECO:0007669"/>
    <property type="project" value="UniProtKB-UniRule"/>
</dbReference>
<feature type="domain" description="Ribosomal RNA adenine methylase transferase N-terminal" evidence="7">
    <location>
        <begin position="40"/>
        <end position="202"/>
    </location>
</feature>
<dbReference type="InterPro" id="IPR029063">
    <property type="entry name" value="SAM-dependent_MTases_sf"/>
</dbReference>
<evidence type="ECO:0000256" key="3">
    <source>
        <dbReference type="ARBA" id="ARBA00022691"/>
    </source>
</evidence>
<dbReference type="Proteomes" id="UP001140076">
    <property type="component" value="Unassembled WGS sequence"/>
</dbReference>
<comment type="caution">
    <text evidence="8">The sequence shown here is derived from an EMBL/GenBank/DDBJ whole genome shotgun (WGS) entry which is preliminary data.</text>
</comment>
<gene>
    <name evidence="8" type="primary">erm</name>
    <name evidence="8" type="ORF">LG943_14725</name>
</gene>
<evidence type="ECO:0000256" key="5">
    <source>
        <dbReference type="PROSITE-ProRule" id="PRU01026"/>
    </source>
</evidence>
<dbReference type="RefSeq" id="WP_270072836.1">
    <property type="nucleotide sequence ID" value="NZ_JAJAQC010000024.1"/>
</dbReference>
<evidence type="ECO:0000256" key="2">
    <source>
        <dbReference type="ARBA" id="ARBA00022679"/>
    </source>
</evidence>
<name>A0A9X3SG39_9ACTN</name>